<reference evidence="1 2" key="1">
    <citation type="submission" date="2020-03" db="EMBL/GenBank/DDBJ databases">
        <title>Soil Listeria distribution.</title>
        <authorList>
            <person name="Liao J."/>
            <person name="Wiedmann M."/>
        </authorList>
    </citation>
    <scope>NUCLEOTIDE SEQUENCE [LARGE SCALE GENOMIC DNA]</scope>
    <source>
        <strain evidence="1 2">FSL L7-0259</strain>
    </source>
</reference>
<accession>A0A7X0Z5H1</accession>
<evidence type="ECO:0000313" key="1">
    <source>
        <dbReference type="EMBL" id="MBC2176292.1"/>
    </source>
</evidence>
<organism evidence="1 2">
    <name type="scientific">Listeria booriae</name>
    <dbReference type="NCBI Taxonomy" id="1552123"/>
    <lineage>
        <taxon>Bacteria</taxon>
        <taxon>Bacillati</taxon>
        <taxon>Bacillota</taxon>
        <taxon>Bacilli</taxon>
        <taxon>Bacillales</taxon>
        <taxon>Listeriaceae</taxon>
        <taxon>Listeria</taxon>
    </lineage>
</organism>
<evidence type="ECO:0000313" key="2">
    <source>
        <dbReference type="Proteomes" id="UP000541735"/>
    </source>
</evidence>
<dbReference type="Proteomes" id="UP000541735">
    <property type="component" value="Unassembled WGS sequence"/>
</dbReference>
<dbReference type="AlphaFoldDB" id="A0A7X0Z5H1"/>
<proteinExistence type="predicted"/>
<dbReference type="RefSeq" id="WP_185548716.1">
    <property type="nucleotide sequence ID" value="NZ_JAARYD010000003.1"/>
</dbReference>
<comment type="caution">
    <text evidence="1">The sequence shown here is derived from an EMBL/GenBank/DDBJ whole genome shotgun (WGS) entry which is preliminary data.</text>
</comment>
<sequence>MGIGGGNEERKICCGSYEAYFAELEPQYAYEHSEYAIHVGSHVSRYEIQLCCGSYEASFAELEPQYAVEWNETAFLSWIVTENNVCVS</sequence>
<protein>
    <submittedName>
        <fullName evidence="1">Uncharacterized protein</fullName>
    </submittedName>
</protein>
<name>A0A7X0Z5H1_9LIST</name>
<dbReference type="EMBL" id="JAARYD010000003">
    <property type="protein sequence ID" value="MBC2176292.1"/>
    <property type="molecule type" value="Genomic_DNA"/>
</dbReference>
<gene>
    <name evidence="1" type="ORF">HCB27_06685</name>
</gene>